<dbReference type="PROSITE" id="PS51257">
    <property type="entry name" value="PROKAR_LIPOPROTEIN"/>
    <property type="match status" value="1"/>
</dbReference>
<proteinExistence type="predicted"/>
<feature type="chain" id="PRO_5039330128" description="Lipoprotein" evidence="1">
    <location>
        <begin position="29"/>
        <end position="160"/>
    </location>
</feature>
<organism evidence="2 3">
    <name type="scientific">Candidatus Enterousia avicola</name>
    <dbReference type="NCBI Taxonomy" id="2840787"/>
    <lineage>
        <taxon>Bacteria</taxon>
        <taxon>Pseudomonadati</taxon>
        <taxon>Pseudomonadota</taxon>
        <taxon>Alphaproteobacteria</taxon>
        <taxon>Candidatus Enterousia</taxon>
    </lineage>
</organism>
<dbReference type="AlphaFoldDB" id="A0A9D1MTB5"/>
<comment type="caution">
    <text evidence="2">The sequence shown here is derived from an EMBL/GenBank/DDBJ whole genome shotgun (WGS) entry which is preliminary data.</text>
</comment>
<evidence type="ECO:0000313" key="2">
    <source>
        <dbReference type="EMBL" id="HIU65714.1"/>
    </source>
</evidence>
<dbReference type="Proteomes" id="UP000824142">
    <property type="component" value="Unassembled WGS sequence"/>
</dbReference>
<sequence length="160" mass="18248">MKLKKIFPYNIKKALPVLGLAGASLFMAGCNKDDEPITLTREVEITFDQDEVALLMHIDGNGNTRVSDLVKYYDSDPNVQAIYVVPKEGWGNFVYGAIQNLRTRCLEPLFLYSDKIHARGDFDFRRGEASKVPEDSLWYVSKGWTINKYRTAPESKAKHR</sequence>
<name>A0A9D1MTB5_9PROT</name>
<gene>
    <name evidence="2" type="ORF">IAC63_03695</name>
</gene>
<evidence type="ECO:0008006" key="4">
    <source>
        <dbReference type="Google" id="ProtNLM"/>
    </source>
</evidence>
<evidence type="ECO:0000313" key="3">
    <source>
        <dbReference type="Proteomes" id="UP000824142"/>
    </source>
</evidence>
<dbReference type="EMBL" id="DVNO01000031">
    <property type="protein sequence ID" value="HIU65714.1"/>
    <property type="molecule type" value="Genomic_DNA"/>
</dbReference>
<keyword evidence="1" id="KW-0732">Signal</keyword>
<accession>A0A9D1MTB5</accession>
<reference evidence="2" key="1">
    <citation type="submission" date="2020-10" db="EMBL/GenBank/DDBJ databases">
        <authorList>
            <person name="Gilroy R."/>
        </authorList>
    </citation>
    <scope>NUCLEOTIDE SEQUENCE</scope>
    <source>
        <strain evidence="2">CHK136-897</strain>
    </source>
</reference>
<evidence type="ECO:0000256" key="1">
    <source>
        <dbReference type="SAM" id="SignalP"/>
    </source>
</evidence>
<reference evidence="2" key="2">
    <citation type="journal article" date="2021" name="PeerJ">
        <title>Extensive microbial diversity within the chicken gut microbiome revealed by metagenomics and culture.</title>
        <authorList>
            <person name="Gilroy R."/>
            <person name="Ravi A."/>
            <person name="Getino M."/>
            <person name="Pursley I."/>
            <person name="Horton D.L."/>
            <person name="Alikhan N.F."/>
            <person name="Baker D."/>
            <person name="Gharbi K."/>
            <person name="Hall N."/>
            <person name="Watson M."/>
            <person name="Adriaenssens E.M."/>
            <person name="Foster-Nyarko E."/>
            <person name="Jarju S."/>
            <person name="Secka A."/>
            <person name="Antonio M."/>
            <person name="Oren A."/>
            <person name="Chaudhuri R.R."/>
            <person name="La Ragione R."/>
            <person name="Hildebrand F."/>
            <person name="Pallen M.J."/>
        </authorList>
    </citation>
    <scope>NUCLEOTIDE SEQUENCE</scope>
    <source>
        <strain evidence="2">CHK136-897</strain>
    </source>
</reference>
<protein>
    <recommendedName>
        <fullName evidence="4">Lipoprotein</fullName>
    </recommendedName>
</protein>
<feature type="signal peptide" evidence="1">
    <location>
        <begin position="1"/>
        <end position="28"/>
    </location>
</feature>